<dbReference type="InterPro" id="IPR002320">
    <property type="entry name" value="Thr-tRNA-ligase_IIa"/>
</dbReference>
<dbReference type="GO" id="GO:0000049">
    <property type="term" value="F:tRNA binding"/>
    <property type="evidence" value="ECO:0007669"/>
    <property type="project" value="UniProtKB-KW"/>
</dbReference>
<dbReference type="InterPro" id="IPR047246">
    <property type="entry name" value="ThrRS_anticodon"/>
</dbReference>
<dbReference type="CDD" id="cd00771">
    <property type="entry name" value="ThrRS_core"/>
    <property type="match status" value="1"/>
</dbReference>
<dbReference type="GO" id="GO:0005737">
    <property type="term" value="C:cytoplasm"/>
    <property type="evidence" value="ECO:0007669"/>
    <property type="project" value="UniProtKB-SubCell"/>
</dbReference>
<feature type="binding site" evidence="13">
    <location>
        <position position="465"/>
    </location>
    <ligand>
        <name>Zn(2+)</name>
        <dbReference type="ChEBI" id="CHEBI:29105"/>
        <note>catalytic</note>
    </ligand>
</feature>
<evidence type="ECO:0000256" key="9">
    <source>
        <dbReference type="ARBA" id="ARBA00022884"/>
    </source>
</evidence>
<dbReference type="Pfam" id="PF00587">
    <property type="entry name" value="tRNA-synt_2b"/>
    <property type="match status" value="1"/>
</dbReference>
<comment type="catalytic activity">
    <reaction evidence="12 13">
        <text>tRNA(Thr) + L-threonine + ATP = L-threonyl-tRNA(Thr) + AMP + diphosphate + H(+)</text>
        <dbReference type="Rhea" id="RHEA:24624"/>
        <dbReference type="Rhea" id="RHEA-COMP:9670"/>
        <dbReference type="Rhea" id="RHEA-COMP:9704"/>
        <dbReference type="ChEBI" id="CHEBI:15378"/>
        <dbReference type="ChEBI" id="CHEBI:30616"/>
        <dbReference type="ChEBI" id="CHEBI:33019"/>
        <dbReference type="ChEBI" id="CHEBI:57926"/>
        <dbReference type="ChEBI" id="CHEBI:78442"/>
        <dbReference type="ChEBI" id="CHEBI:78534"/>
        <dbReference type="ChEBI" id="CHEBI:456215"/>
        <dbReference type="EC" id="6.1.1.3"/>
    </reaction>
</comment>
<evidence type="ECO:0000313" key="15">
    <source>
        <dbReference type="EMBL" id="OGZ32398.1"/>
    </source>
</evidence>
<dbReference type="InterPro" id="IPR002314">
    <property type="entry name" value="aa-tRNA-synt_IIb"/>
</dbReference>
<dbReference type="Pfam" id="PF03129">
    <property type="entry name" value="HGTP_anticodon"/>
    <property type="match status" value="1"/>
</dbReference>
<comment type="subunit">
    <text evidence="13">Homodimer.</text>
</comment>
<protein>
    <recommendedName>
        <fullName evidence="13">Threonine--tRNA ligase</fullName>
        <ecNumber evidence="13">6.1.1.3</ecNumber>
    </recommendedName>
    <alternativeName>
        <fullName evidence="13">Threonyl-tRNA synthetase</fullName>
        <shortName evidence="13">ThrRS</shortName>
    </alternativeName>
</protein>
<keyword evidence="3 13" id="KW-0820">tRNA-binding</keyword>
<dbReference type="FunFam" id="3.30.980.10:FF:000005">
    <property type="entry name" value="Threonyl-tRNA synthetase, mitochondrial"/>
    <property type="match status" value="1"/>
</dbReference>
<dbReference type="NCBIfam" id="TIGR00418">
    <property type="entry name" value="thrS"/>
    <property type="match status" value="1"/>
</dbReference>
<dbReference type="SMART" id="SM00863">
    <property type="entry name" value="tRNA_SAD"/>
    <property type="match status" value="1"/>
</dbReference>
<organism evidence="15 16">
    <name type="scientific">Candidatus Niyogibacteria bacterium RIFCSPLOWO2_12_FULL_41_13</name>
    <dbReference type="NCBI Taxonomy" id="1801726"/>
    <lineage>
        <taxon>Bacteria</taxon>
        <taxon>Candidatus Niyogiibacteriota</taxon>
    </lineage>
</organism>
<comment type="similarity">
    <text evidence="1 13">Belongs to the class-II aminoacyl-tRNA synthetase family.</text>
</comment>
<evidence type="ECO:0000256" key="7">
    <source>
        <dbReference type="ARBA" id="ARBA00022833"/>
    </source>
</evidence>
<evidence type="ECO:0000256" key="6">
    <source>
        <dbReference type="ARBA" id="ARBA00022741"/>
    </source>
</evidence>
<dbReference type="HAMAP" id="MF_00184">
    <property type="entry name" value="Thr_tRNA_synth"/>
    <property type="match status" value="1"/>
</dbReference>
<dbReference type="InterPro" id="IPR004154">
    <property type="entry name" value="Anticodon-bd"/>
</dbReference>
<proteinExistence type="inferred from homology"/>
<evidence type="ECO:0000256" key="2">
    <source>
        <dbReference type="ARBA" id="ARBA00022490"/>
    </source>
</evidence>
<dbReference type="EMBL" id="MHMS01000008">
    <property type="protein sequence ID" value="OGZ32398.1"/>
    <property type="molecule type" value="Genomic_DNA"/>
</dbReference>
<comment type="subcellular location">
    <subcellularLocation>
        <location evidence="13">Cytoplasm</location>
    </subcellularLocation>
</comment>
<dbReference type="PANTHER" id="PTHR11451">
    <property type="entry name" value="THREONINE-TRNA LIGASE"/>
    <property type="match status" value="1"/>
</dbReference>
<feature type="binding site" evidence="13">
    <location>
        <position position="339"/>
    </location>
    <ligand>
        <name>Zn(2+)</name>
        <dbReference type="ChEBI" id="CHEBI:29105"/>
        <note>catalytic</note>
    </ligand>
</feature>
<dbReference type="SUPFAM" id="SSF55681">
    <property type="entry name" value="Class II aaRS and biotin synthetases"/>
    <property type="match status" value="1"/>
</dbReference>
<evidence type="ECO:0000256" key="5">
    <source>
        <dbReference type="ARBA" id="ARBA00022723"/>
    </source>
</evidence>
<dbReference type="InterPro" id="IPR045864">
    <property type="entry name" value="aa-tRNA-synth_II/BPL/LPL"/>
</dbReference>
<name>A0A1G2F478_9BACT</name>
<comment type="caution">
    <text evidence="15">The sequence shown here is derived from an EMBL/GenBank/DDBJ whole genome shotgun (WGS) entry which is preliminary data.</text>
</comment>
<evidence type="ECO:0000256" key="10">
    <source>
        <dbReference type="ARBA" id="ARBA00022917"/>
    </source>
</evidence>
<keyword evidence="4 13" id="KW-0436">Ligase</keyword>
<dbReference type="Pfam" id="PF07973">
    <property type="entry name" value="tRNA_SAD"/>
    <property type="match status" value="1"/>
</dbReference>
<dbReference type="FunFam" id="3.40.50.800:FF:000001">
    <property type="entry name" value="Threonine--tRNA ligase"/>
    <property type="match status" value="1"/>
</dbReference>
<dbReference type="InterPro" id="IPR006195">
    <property type="entry name" value="aa-tRNA-synth_II"/>
</dbReference>
<dbReference type="PANTHER" id="PTHR11451:SF44">
    <property type="entry name" value="THREONINE--TRNA LIGASE, CHLOROPLASTIC_MITOCHONDRIAL 2"/>
    <property type="match status" value="1"/>
</dbReference>
<dbReference type="PROSITE" id="PS50862">
    <property type="entry name" value="AA_TRNA_LIGASE_II"/>
    <property type="match status" value="1"/>
</dbReference>
<keyword evidence="11 13" id="KW-0030">Aminoacyl-tRNA synthetase</keyword>
<evidence type="ECO:0000313" key="16">
    <source>
        <dbReference type="Proteomes" id="UP000176787"/>
    </source>
</evidence>
<evidence type="ECO:0000256" key="11">
    <source>
        <dbReference type="ARBA" id="ARBA00023146"/>
    </source>
</evidence>
<evidence type="ECO:0000256" key="1">
    <source>
        <dbReference type="ARBA" id="ARBA00008226"/>
    </source>
</evidence>
<dbReference type="GO" id="GO:0004829">
    <property type="term" value="F:threonine-tRNA ligase activity"/>
    <property type="evidence" value="ECO:0007669"/>
    <property type="project" value="UniProtKB-UniRule"/>
</dbReference>
<dbReference type="InterPro" id="IPR033728">
    <property type="entry name" value="ThrRS_core"/>
</dbReference>
<keyword evidence="8 13" id="KW-0067">ATP-binding</keyword>
<dbReference type="Gene3D" id="3.30.980.10">
    <property type="entry name" value="Threonyl-trna Synthetase, Chain A, domain 2"/>
    <property type="match status" value="1"/>
</dbReference>
<dbReference type="Gene3D" id="3.30.54.20">
    <property type="match status" value="1"/>
</dbReference>
<dbReference type="FunFam" id="3.30.930.10:FF:000002">
    <property type="entry name" value="Threonine--tRNA ligase"/>
    <property type="match status" value="1"/>
</dbReference>
<evidence type="ECO:0000256" key="3">
    <source>
        <dbReference type="ARBA" id="ARBA00022555"/>
    </source>
</evidence>
<accession>A0A1G2F478</accession>
<dbReference type="Gene3D" id="3.40.50.800">
    <property type="entry name" value="Anticodon-binding domain"/>
    <property type="match status" value="1"/>
</dbReference>
<keyword evidence="7 13" id="KW-0862">Zinc</keyword>
<keyword evidence="6 13" id="KW-0547">Nucleotide-binding</keyword>
<dbReference type="STRING" id="1801726.A3H02_00585"/>
<dbReference type="InterPro" id="IPR012947">
    <property type="entry name" value="tRNA_SAD"/>
</dbReference>
<reference evidence="15 16" key="1">
    <citation type="journal article" date="2016" name="Nat. Commun.">
        <title>Thousands of microbial genomes shed light on interconnected biogeochemical processes in an aquifer system.</title>
        <authorList>
            <person name="Anantharaman K."/>
            <person name="Brown C.T."/>
            <person name="Hug L.A."/>
            <person name="Sharon I."/>
            <person name="Castelle C.J."/>
            <person name="Probst A.J."/>
            <person name="Thomas B.C."/>
            <person name="Singh A."/>
            <person name="Wilkins M.J."/>
            <person name="Karaoz U."/>
            <person name="Brodie E.L."/>
            <person name="Williams K.H."/>
            <person name="Hubbard S.S."/>
            <person name="Banfield J.F."/>
        </authorList>
    </citation>
    <scope>NUCLEOTIDE SEQUENCE [LARGE SCALE GENOMIC DNA]</scope>
</reference>
<dbReference type="InterPro" id="IPR036621">
    <property type="entry name" value="Anticodon-bd_dom_sf"/>
</dbReference>
<gene>
    <name evidence="13" type="primary">thrS</name>
    <name evidence="15" type="ORF">A3H02_00585</name>
</gene>
<keyword evidence="10 13" id="KW-0648">Protein biosynthesis</keyword>
<feature type="region of interest" description="Catalytic" evidence="13">
    <location>
        <begin position="197"/>
        <end position="488"/>
    </location>
</feature>
<keyword evidence="2 13" id="KW-0963">Cytoplasm</keyword>
<evidence type="ECO:0000256" key="8">
    <source>
        <dbReference type="ARBA" id="ARBA00022840"/>
    </source>
</evidence>
<sequence>MKKVKSHISVIRHSLSHIMALAVKNLFGEKVKFGVGPAIENGFYYDFVLPGKLSSENLFQIEEEMRKMIKENLKFEKKEISITEAKKMLKNQPFKLELIEELKKNKEPVIIYAVCPPEIGNWKLEIGNCFVDLCRGPHVESTKEIAPGAFKLTKIAGAYWRGNEKNPMLVRIYGLAFETEKELKDYLKLSEEAEKRDHRKIGKELDLFSFHEQGPGFAFWHPKGTILYQELENFIRRENKKRGYQEIKTPIILKKDLWLDSGHWEKFKENMYFTEIEGEVFAIKPMNCPGALLIYNEKIRSYKELPLRFSELGLVHRHELSGVLHGLLRARMFTQDDAHTYCAPNQLTEEIKNMIDYALNVYKIFGFDKYDVYIATRPEKYIGEDKIWREATNALKESLENKKIKYEIKKGEGSFYGPKIEFDIKDAIGRNWQMGTIQVDFSMPKRLGAFYIDKDGKKQNPVMVHRAILGSLERFIAILIEHYAGSLPFWLSPVQILILPIGENHLKYAEEINAKLRENGFRSEINAENETLGKKIREGEIQKIPYILIIGEKEIKENKINVRKRDDKSQKLQTLENFIEEIGN</sequence>
<dbReference type="PRINTS" id="PR01047">
    <property type="entry name" value="TRNASYNTHTHR"/>
</dbReference>
<keyword evidence="9 13" id="KW-0694">RNA-binding</keyword>
<dbReference type="InterPro" id="IPR018163">
    <property type="entry name" value="Thr/Ala-tRNA-synth_IIc_edit"/>
</dbReference>
<evidence type="ECO:0000256" key="12">
    <source>
        <dbReference type="ARBA" id="ARBA00049515"/>
    </source>
</evidence>
<dbReference type="GO" id="GO:0046872">
    <property type="term" value="F:metal ion binding"/>
    <property type="evidence" value="ECO:0007669"/>
    <property type="project" value="UniProtKB-KW"/>
</dbReference>
<dbReference type="GO" id="GO:0005524">
    <property type="term" value="F:ATP binding"/>
    <property type="evidence" value="ECO:0007669"/>
    <property type="project" value="UniProtKB-UniRule"/>
</dbReference>
<dbReference type="EC" id="6.1.1.3" evidence="13"/>
<dbReference type="Proteomes" id="UP000176787">
    <property type="component" value="Unassembled WGS sequence"/>
</dbReference>
<evidence type="ECO:0000256" key="4">
    <source>
        <dbReference type="ARBA" id="ARBA00022598"/>
    </source>
</evidence>
<feature type="binding site" evidence="13">
    <location>
        <position position="288"/>
    </location>
    <ligand>
        <name>Zn(2+)</name>
        <dbReference type="ChEBI" id="CHEBI:29105"/>
        <note>catalytic</note>
    </ligand>
</feature>
<dbReference type="Gene3D" id="3.30.930.10">
    <property type="entry name" value="Bira Bifunctional Protein, Domain 2"/>
    <property type="match status" value="1"/>
</dbReference>
<dbReference type="AlphaFoldDB" id="A0A1G2F478"/>
<evidence type="ECO:0000259" key="14">
    <source>
        <dbReference type="PROSITE" id="PS50862"/>
    </source>
</evidence>
<dbReference type="CDD" id="cd00860">
    <property type="entry name" value="ThrRS_anticodon"/>
    <property type="match status" value="1"/>
</dbReference>
<evidence type="ECO:0000256" key="13">
    <source>
        <dbReference type="HAMAP-Rule" id="MF_00184"/>
    </source>
</evidence>
<dbReference type="GO" id="GO:0006435">
    <property type="term" value="P:threonyl-tRNA aminoacylation"/>
    <property type="evidence" value="ECO:0007669"/>
    <property type="project" value="UniProtKB-UniRule"/>
</dbReference>
<dbReference type="SUPFAM" id="SSF52954">
    <property type="entry name" value="Class II aaRS ABD-related"/>
    <property type="match status" value="1"/>
</dbReference>
<comment type="cofactor">
    <cofactor evidence="13">
        <name>Zn(2+)</name>
        <dbReference type="ChEBI" id="CHEBI:29105"/>
    </cofactor>
    <text evidence="13">Binds 1 zinc ion per subunit.</text>
</comment>
<feature type="domain" description="Aminoacyl-transfer RNA synthetases class-II family profile" evidence="14">
    <location>
        <begin position="185"/>
        <end position="488"/>
    </location>
</feature>
<keyword evidence="5 13" id="KW-0479">Metal-binding</keyword>
<dbReference type="SUPFAM" id="SSF55186">
    <property type="entry name" value="ThrRS/AlaRS common domain"/>
    <property type="match status" value="1"/>
</dbReference>